<name>A0A7X5HTH1_9FIRM</name>
<sequence length="347" mass="38926">MGQMNRRFKLAAARASALLLAAFMLFAGCGREPEGKDPVVVTVNGWEASRAEVMLYMLQVQTEFERAAGPGVWEIEDFSGGKTASEVAKQGALDNLVRVKVLNAKARETGLEVPADLASLVERQADDHYSALEPAYRDGNHITRDLVRKVFLEFQLAAIMGESVAAEVQPTQEEIRQRLDRMEAYAQIAGLDQEKLHEDYTLGYLRVGKADGPQARELLEEARIQVEEGASLEEAGEAWFGEEVPYSLGTLEASRLTADPRHLEAFTKAPGEVTRILEDQDGFLFFLVEGIAPGEPDPEIYRRWLDGQTEAAKELLRRETFERIYQEWKLNAQVQVREDLWSGIRIQ</sequence>
<evidence type="ECO:0000313" key="2">
    <source>
        <dbReference type="EMBL" id="NDL66372.1"/>
    </source>
</evidence>
<organism evidence="2 3">
    <name type="scientific">Anaerotalea alkaliphila</name>
    <dbReference type="NCBI Taxonomy" id="2662126"/>
    <lineage>
        <taxon>Bacteria</taxon>
        <taxon>Bacillati</taxon>
        <taxon>Bacillota</taxon>
        <taxon>Clostridia</taxon>
        <taxon>Eubacteriales</taxon>
        <taxon>Anaerotalea</taxon>
    </lineage>
</organism>
<comment type="caution">
    <text evidence="2">The sequence shown here is derived from an EMBL/GenBank/DDBJ whole genome shotgun (WGS) entry which is preliminary data.</text>
</comment>
<keyword evidence="1" id="KW-0732">Signal</keyword>
<dbReference type="AlphaFoldDB" id="A0A7X5HTH1"/>
<accession>A0A7X5HTH1</accession>
<gene>
    <name evidence="2" type="ORF">GXN74_01245</name>
</gene>
<proteinExistence type="predicted"/>
<dbReference type="SUPFAM" id="SSF109998">
    <property type="entry name" value="Triger factor/SurA peptide-binding domain-like"/>
    <property type="match status" value="1"/>
</dbReference>
<evidence type="ECO:0008006" key="4">
    <source>
        <dbReference type="Google" id="ProtNLM"/>
    </source>
</evidence>
<keyword evidence="3" id="KW-1185">Reference proteome</keyword>
<evidence type="ECO:0000256" key="1">
    <source>
        <dbReference type="SAM" id="SignalP"/>
    </source>
</evidence>
<feature type="signal peptide" evidence="1">
    <location>
        <begin position="1"/>
        <end position="27"/>
    </location>
</feature>
<dbReference type="RefSeq" id="WP_162369103.1">
    <property type="nucleotide sequence ID" value="NZ_JAAEEH010000002.1"/>
</dbReference>
<dbReference type="PROSITE" id="PS51257">
    <property type="entry name" value="PROKAR_LIPOPROTEIN"/>
    <property type="match status" value="1"/>
</dbReference>
<dbReference type="Pfam" id="PF13623">
    <property type="entry name" value="SurA_N_2"/>
    <property type="match status" value="1"/>
</dbReference>
<protein>
    <recommendedName>
        <fullName evidence="4">PpiC domain-containing protein</fullName>
    </recommendedName>
</protein>
<evidence type="ECO:0000313" key="3">
    <source>
        <dbReference type="Proteomes" id="UP000461585"/>
    </source>
</evidence>
<dbReference type="EMBL" id="JAAEEH010000002">
    <property type="protein sequence ID" value="NDL66372.1"/>
    <property type="molecule type" value="Genomic_DNA"/>
</dbReference>
<dbReference type="InterPro" id="IPR027304">
    <property type="entry name" value="Trigger_fact/SurA_dom_sf"/>
</dbReference>
<dbReference type="Proteomes" id="UP000461585">
    <property type="component" value="Unassembled WGS sequence"/>
</dbReference>
<reference evidence="2 3" key="1">
    <citation type="submission" date="2020-01" db="EMBL/GenBank/DDBJ databases">
        <title>Anaeroalcalibacter tamaniensis gen. nov., sp. nov., moderately halophilic strictly anaerobic fermenter bacterium from mud volcano of Taman peninsula.</title>
        <authorList>
            <person name="Frolova A."/>
            <person name="Merkel A.Y."/>
            <person name="Slobodkin A.I."/>
        </authorList>
    </citation>
    <scope>NUCLEOTIDE SEQUENCE [LARGE SCALE GENOMIC DNA]</scope>
    <source>
        <strain evidence="2 3">F-3ap</strain>
    </source>
</reference>
<feature type="chain" id="PRO_5030832263" description="PpiC domain-containing protein" evidence="1">
    <location>
        <begin position="28"/>
        <end position="347"/>
    </location>
</feature>